<dbReference type="SUPFAM" id="SSF56112">
    <property type="entry name" value="Protein kinase-like (PK-like)"/>
    <property type="match status" value="1"/>
</dbReference>
<comment type="caution">
    <text evidence="2">The sequence shown here is derived from an EMBL/GenBank/DDBJ whole genome shotgun (WGS) entry which is preliminary data.</text>
</comment>
<evidence type="ECO:0000259" key="1">
    <source>
        <dbReference type="Pfam" id="PF01636"/>
    </source>
</evidence>
<dbReference type="Pfam" id="PF01636">
    <property type="entry name" value="APH"/>
    <property type="match status" value="1"/>
</dbReference>
<evidence type="ECO:0000313" key="3">
    <source>
        <dbReference type="Proteomes" id="UP000292695"/>
    </source>
</evidence>
<dbReference type="Proteomes" id="UP000292695">
    <property type="component" value="Unassembled WGS sequence"/>
</dbReference>
<dbReference type="InterPro" id="IPR011009">
    <property type="entry name" value="Kinase-like_dom_sf"/>
</dbReference>
<name>A0A4V2M5C2_9ACTN</name>
<accession>A0A4V2M5C2</accession>
<feature type="domain" description="Aminoglycoside phosphotransferase" evidence="1">
    <location>
        <begin position="49"/>
        <end position="229"/>
    </location>
</feature>
<gene>
    <name evidence="2" type="ORF">E0H50_05000</name>
</gene>
<evidence type="ECO:0000313" key="2">
    <source>
        <dbReference type="EMBL" id="TCC39302.1"/>
    </source>
</evidence>
<dbReference type="AlphaFoldDB" id="A0A4V2M5C2"/>
<dbReference type="PANTHER" id="PTHR21310">
    <property type="entry name" value="AMINOGLYCOSIDE PHOSPHOTRANSFERASE-RELATED-RELATED"/>
    <property type="match status" value="1"/>
</dbReference>
<dbReference type="EMBL" id="SJKA01000002">
    <property type="protein sequence ID" value="TCC39302.1"/>
    <property type="molecule type" value="Genomic_DNA"/>
</dbReference>
<dbReference type="RefSeq" id="WP_131285285.1">
    <property type="nucleotide sequence ID" value="NZ_SJKA01000002.1"/>
</dbReference>
<organism evidence="2 3">
    <name type="scientific">Kribbella sindirgiensis</name>
    <dbReference type="NCBI Taxonomy" id="1124744"/>
    <lineage>
        <taxon>Bacteria</taxon>
        <taxon>Bacillati</taxon>
        <taxon>Actinomycetota</taxon>
        <taxon>Actinomycetes</taxon>
        <taxon>Propionibacteriales</taxon>
        <taxon>Kribbellaceae</taxon>
        <taxon>Kribbella</taxon>
    </lineage>
</organism>
<dbReference type="Gene3D" id="3.90.1200.10">
    <property type="match status" value="1"/>
</dbReference>
<keyword evidence="3" id="KW-1185">Reference proteome</keyword>
<protein>
    <submittedName>
        <fullName evidence="2">Aminoglycoside phosphotransferase family protein</fullName>
    </submittedName>
</protein>
<dbReference type="OrthoDB" id="241498at2"/>
<proteinExistence type="predicted"/>
<dbReference type="InterPro" id="IPR051678">
    <property type="entry name" value="AGP_Transferase"/>
</dbReference>
<reference evidence="2 3" key="1">
    <citation type="submission" date="2019-02" db="EMBL/GenBank/DDBJ databases">
        <title>Kribbella capetownensis sp. nov. and Kribbella speibonae sp. nov., isolated from soil.</title>
        <authorList>
            <person name="Curtis S.M."/>
            <person name="Norton I."/>
            <person name="Everest G.J."/>
            <person name="Meyers P.R."/>
        </authorList>
    </citation>
    <scope>NUCLEOTIDE SEQUENCE [LARGE SCALE GENOMIC DNA]</scope>
    <source>
        <strain evidence="2 3">DSM 27082</strain>
    </source>
</reference>
<keyword evidence="2" id="KW-0808">Transferase</keyword>
<sequence>MRWLAENSPEAVADALRMVAPELSGHNVVVRETFAEEDPRWWAASAMVGEQYVAKFAWSRPAALRVAHEIDVLAALADEPGVPFLPKVVASSTDPVLLVTKRVPGTALFDIADSIDRDHAGRQLAVFLAALHQAFERVDHLVGGLQPVLLPPATTETIRSGIGQWIRPDQLDSVMHWCDWTDDVLASRAPTVLAHGDFHGGNQVWHDDELRVVVDFETVGTAEPEYDLRTFPGTGPGVELLQTTMHHYQQITGRSLSAERVMAWHLRTALGDALWRSEAGVPLPDHRTPVAWVDDLAARFSALESVFHRKRGQ</sequence>
<dbReference type="GO" id="GO:0016740">
    <property type="term" value="F:transferase activity"/>
    <property type="evidence" value="ECO:0007669"/>
    <property type="project" value="UniProtKB-KW"/>
</dbReference>
<dbReference type="InterPro" id="IPR002575">
    <property type="entry name" value="Aminoglycoside_PTrfase"/>
</dbReference>